<dbReference type="Proteomes" id="UP000592820">
    <property type="component" value="Unassembled WGS sequence"/>
</dbReference>
<comment type="caution">
    <text evidence="2">The sequence shown here is derived from an EMBL/GenBank/DDBJ whole genome shotgun (WGS) entry which is preliminary data.</text>
</comment>
<evidence type="ECO:0000313" key="2">
    <source>
        <dbReference type="EMBL" id="MBB5402874.1"/>
    </source>
</evidence>
<feature type="compositionally biased region" description="Pro residues" evidence="1">
    <location>
        <begin position="39"/>
        <end position="60"/>
    </location>
</feature>
<dbReference type="RefSeq" id="WP_184227431.1">
    <property type="nucleotide sequence ID" value="NZ_JACHDE010000010.1"/>
</dbReference>
<evidence type="ECO:0000256" key="1">
    <source>
        <dbReference type="SAM" id="MobiDB-lite"/>
    </source>
</evidence>
<sequence length="97" mass="10549">MDLPDTSRQAPRAIGTFDLDAPTLARISTQTLPLHLHVPTPPEVDPEIPPKAPPPNIDPDPIPDDPLDDPNEPPEGDPPAAPPPLHAWRRRLPCFAD</sequence>
<feature type="compositionally biased region" description="Pro residues" evidence="1">
    <location>
        <begin position="76"/>
        <end position="85"/>
    </location>
</feature>
<organism evidence="2 3">
    <name type="scientific">Paraburkholderia youngii</name>
    <dbReference type="NCBI Taxonomy" id="2782701"/>
    <lineage>
        <taxon>Bacteria</taxon>
        <taxon>Pseudomonadati</taxon>
        <taxon>Pseudomonadota</taxon>
        <taxon>Betaproteobacteria</taxon>
        <taxon>Burkholderiales</taxon>
        <taxon>Burkholderiaceae</taxon>
        <taxon>Paraburkholderia</taxon>
    </lineage>
</organism>
<accession>A0A7W8L9J0</accession>
<feature type="compositionally biased region" description="Acidic residues" evidence="1">
    <location>
        <begin position="61"/>
        <end position="75"/>
    </location>
</feature>
<feature type="region of interest" description="Disordered" evidence="1">
    <location>
        <begin position="32"/>
        <end position="97"/>
    </location>
</feature>
<reference evidence="2 3" key="1">
    <citation type="submission" date="2020-08" db="EMBL/GenBank/DDBJ databases">
        <title>Genomic Encyclopedia of Type Strains, Phase IV (KMG-V): Genome sequencing to study the core and pangenomes of soil and plant-associated prokaryotes.</title>
        <authorList>
            <person name="Whitman W."/>
        </authorList>
    </citation>
    <scope>NUCLEOTIDE SEQUENCE [LARGE SCALE GENOMIC DNA]</scope>
    <source>
        <strain evidence="2 3">JPY162</strain>
    </source>
</reference>
<gene>
    <name evidence="2" type="ORF">HDG41_004960</name>
</gene>
<proteinExistence type="predicted"/>
<dbReference type="AlphaFoldDB" id="A0A7W8L9J0"/>
<protein>
    <submittedName>
        <fullName evidence="2">Uncharacterized protein</fullName>
    </submittedName>
</protein>
<name>A0A7W8L9J0_9BURK</name>
<dbReference type="EMBL" id="JACHDE010000010">
    <property type="protein sequence ID" value="MBB5402874.1"/>
    <property type="molecule type" value="Genomic_DNA"/>
</dbReference>
<feature type="compositionally biased region" description="Basic residues" evidence="1">
    <location>
        <begin position="87"/>
        <end position="97"/>
    </location>
</feature>
<evidence type="ECO:0000313" key="3">
    <source>
        <dbReference type="Proteomes" id="UP000592820"/>
    </source>
</evidence>